<name>A0A0E9N5B1_9BACT</name>
<feature type="domain" description="SnoaL-like" evidence="1">
    <location>
        <begin position="5"/>
        <end position="129"/>
    </location>
</feature>
<accession>A0A0E9N5B1</accession>
<keyword evidence="3" id="KW-1185">Reference proteome</keyword>
<evidence type="ECO:0000313" key="3">
    <source>
        <dbReference type="Proteomes" id="UP000033121"/>
    </source>
</evidence>
<dbReference type="Gene3D" id="3.10.450.50">
    <property type="match status" value="1"/>
</dbReference>
<dbReference type="OrthoDB" id="9805123at2"/>
<organism evidence="2 3">
    <name type="scientific">Flavihumibacter petaseus NBRC 106054</name>
    <dbReference type="NCBI Taxonomy" id="1220578"/>
    <lineage>
        <taxon>Bacteria</taxon>
        <taxon>Pseudomonadati</taxon>
        <taxon>Bacteroidota</taxon>
        <taxon>Chitinophagia</taxon>
        <taxon>Chitinophagales</taxon>
        <taxon>Chitinophagaceae</taxon>
        <taxon>Flavihumibacter</taxon>
    </lineage>
</organism>
<dbReference type="AlphaFoldDB" id="A0A0E9N5B1"/>
<reference evidence="2 3" key="1">
    <citation type="submission" date="2015-04" db="EMBL/GenBank/DDBJ databases">
        <title>Whole genome shotgun sequence of Flavihumibacter petaseus NBRC 106054.</title>
        <authorList>
            <person name="Miyazawa S."/>
            <person name="Hosoyama A."/>
            <person name="Hashimoto M."/>
            <person name="Noguchi M."/>
            <person name="Tsuchikane K."/>
            <person name="Ohji S."/>
            <person name="Yamazoe A."/>
            <person name="Ichikawa N."/>
            <person name="Kimura A."/>
            <person name="Fujita N."/>
        </authorList>
    </citation>
    <scope>NUCLEOTIDE SEQUENCE [LARGE SCALE GENOMIC DNA]</scope>
    <source>
        <strain evidence="2 3">NBRC 106054</strain>
    </source>
</reference>
<comment type="caution">
    <text evidence="2">The sequence shown here is derived from an EMBL/GenBank/DDBJ whole genome shotgun (WGS) entry which is preliminary data.</text>
</comment>
<dbReference type="InterPro" id="IPR037401">
    <property type="entry name" value="SnoaL-like"/>
</dbReference>
<protein>
    <recommendedName>
        <fullName evidence="1">SnoaL-like domain-containing protein</fullName>
    </recommendedName>
</protein>
<dbReference type="Pfam" id="PF13577">
    <property type="entry name" value="SnoaL_4"/>
    <property type="match status" value="1"/>
</dbReference>
<dbReference type="STRING" id="1220578.FPE01S_04_01090"/>
<proteinExistence type="predicted"/>
<sequence>MQDFSTRDLIVETVNKLFVFTDQQQWQRLREDVLTDKVDFDMSSLGGAREILSAQTICDTWENGFKGIDAVNHLAGNYLVTIDGDKAQVFAYATATHFKKAAINGQVREFVGTYQIGLQQLPQGWRINAFQYTLKYLAGNADLS</sequence>
<gene>
    <name evidence="2" type="ORF">FPE01S_04_01090</name>
</gene>
<dbReference type="Proteomes" id="UP000033121">
    <property type="component" value="Unassembled WGS sequence"/>
</dbReference>
<evidence type="ECO:0000259" key="1">
    <source>
        <dbReference type="Pfam" id="PF13577"/>
    </source>
</evidence>
<dbReference type="InterPro" id="IPR032710">
    <property type="entry name" value="NTF2-like_dom_sf"/>
</dbReference>
<dbReference type="EMBL" id="BBWV01000004">
    <property type="protein sequence ID" value="GAO44866.1"/>
    <property type="molecule type" value="Genomic_DNA"/>
</dbReference>
<dbReference type="RefSeq" id="WP_046370863.1">
    <property type="nucleotide sequence ID" value="NZ_BBWV01000004.1"/>
</dbReference>
<evidence type="ECO:0000313" key="2">
    <source>
        <dbReference type="EMBL" id="GAO44866.1"/>
    </source>
</evidence>
<dbReference type="SUPFAM" id="SSF54427">
    <property type="entry name" value="NTF2-like"/>
    <property type="match status" value="1"/>
</dbReference>